<sequence length="313" mass="34757">MELNFTTLDVFTSTRFIGNPLSIIRVPQAFHDSVTEETKQRIATEFNLSEIVFLHEVRDGADHAVYDIFTPRSRMSFAGHPTIGTAIYVAQHPLQYPGLRKLKTIAGSVPFEYDHLTKTAEVDIPHDVYNHKAKLLPHPFPGPDTNPTNSEVVPLFSIVKGMAFNLVQLSNLETLALPTQGLIPLPLLYEQEHLDPGSGWDVGYTGTFYFVDLGIDSSDSVNQTRLLRTRSIGSREDPGTGSASAALCSYLALKEGRERGRGPFRYHLVQGVEFGRRCDIYVTVVRKGDGEGIEEVKLRGEAIEVMEGVLKVE</sequence>
<protein>
    <submittedName>
        <fullName evidence="2">Phenazine biosynthesis-like protein</fullName>
    </submittedName>
</protein>
<dbReference type="Proteomes" id="UP000700596">
    <property type="component" value="Unassembled WGS sequence"/>
</dbReference>
<accession>A0A9P9DXF5</accession>
<dbReference type="OrthoDB" id="75169at2759"/>
<gene>
    <name evidence="2" type="ORF">B0J11DRAFT_287071</name>
</gene>
<dbReference type="PIRSF" id="PIRSF016184">
    <property type="entry name" value="PhzC_PhzF"/>
    <property type="match status" value="1"/>
</dbReference>
<comment type="caution">
    <text evidence="2">The sequence shown here is derived from an EMBL/GenBank/DDBJ whole genome shotgun (WGS) entry which is preliminary data.</text>
</comment>
<dbReference type="AlphaFoldDB" id="A0A9P9DXF5"/>
<dbReference type="PANTHER" id="PTHR13774:SF32">
    <property type="entry name" value="ANTISENSE-ENHANCING SEQUENCE 1"/>
    <property type="match status" value="1"/>
</dbReference>
<dbReference type="Pfam" id="PF02567">
    <property type="entry name" value="PhzC-PhzF"/>
    <property type="match status" value="2"/>
</dbReference>
<evidence type="ECO:0000313" key="3">
    <source>
        <dbReference type="Proteomes" id="UP000700596"/>
    </source>
</evidence>
<dbReference type="PANTHER" id="PTHR13774">
    <property type="entry name" value="PHENAZINE BIOSYNTHESIS PROTEIN"/>
    <property type="match status" value="1"/>
</dbReference>
<organism evidence="2 3">
    <name type="scientific">Dendryphion nanum</name>
    <dbReference type="NCBI Taxonomy" id="256645"/>
    <lineage>
        <taxon>Eukaryota</taxon>
        <taxon>Fungi</taxon>
        <taxon>Dikarya</taxon>
        <taxon>Ascomycota</taxon>
        <taxon>Pezizomycotina</taxon>
        <taxon>Dothideomycetes</taxon>
        <taxon>Pleosporomycetidae</taxon>
        <taxon>Pleosporales</taxon>
        <taxon>Torulaceae</taxon>
        <taxon>Dendryphion</taxon>
    </lineage>
</organism>
<dbReference type="InterPro" id="IPR003719">
    <property type="entry name" value="Phenazine_PhzF-like"/>
</dbReference>
<dbReference type="EMBL" id="JAGMWT010000006">
    <property type="protein sequence ID" value="KAH7126824.1"/>
    <property type="molecule type" value="Genomic_DNA"/>
</dbReference>
<reference evidence="2" key="1">
    <citation type="journal article" date="2021" name="Nat. Commun.">
        <title>Genetic determinants of endophytism in the Arabidopsis root mycobiome.</title>
        <authorList>
            <person name="Mesny F."/>
            <person name="Miyauchi S."/>
            <person name="Thiergart T."/>
            <person name="Pickel B."/>
            <person name="Atanasova L."/>
            <person name="Karlsson M."/>
            <person name="Huettel B."/>
            <person name="Barry K.W."/>
            <person name="Haridas S."/>
            <person name="Chen C."/>
            <person name="Bauer D."/>
            <person name="Andreopoulos W."/>
            <person name="Pangilinan J."/>
            <person name="LaButti K."/>
            <person name="Riley R."/>
            <person name="Lipzen A."/>
            <person name="Clum A."/>
            <person name="Drula E."/>
            <person name="Henrissat B."/>
            <person name="Kohler A."/>
            <person name="Grigoriev I.V."/>
            <person name="Martin F.M."/>
            <person name="Hacquard S."/>
        </authorList>
    </citation>
    <scope>NUCLEOTIDE SEQUENCE</scope>
    <source>
        <strain evidence="2">MPI-CAGE-CH-0243</strain>
    </source>
</reference>
<evidence type="ECO:0000313" key="2">
    <source>
        <dbReference type="EMBL" id="KAH7126824.1"/>
    </source>
</evidence>
<dbReference type="GO" id="GO:0005737">
    <property type="term" value="C:cytoplasm"/>
    <property type="evidence" value="ECO:0007669"/>
    <property type="project" value="TreeGrafter"/>
</dbReference>
<evidence type="ECO:0000256" key="1">
    <source>
        <dbReference type="PIRSR" id="PIRSR016184-1"/>
    </source>
</evidence>
<keyword evidence="3" id="KW-1185">Reference proteome</keyword>
<proteinExistence type="predicted"/>
<name>A0A9P9DXF5_9PLEO</name>
<feature type="active site" evidence="1">
    <location>
        <position position="50"/>
    </location>
</feature>
<dbReference type="Gene3D" id="3.10.310.10">
    <property type="entry name" value="Diaminopimelate Epimerase, Chain A, domain 1"/>
    <property type="match status" value="2"/>
</dbReference>
<dbReference type="SUPFAM" id="SSF54506">
    <property type="entry name" value="Diaminopimelate epimerase-like"/>
    <property type="match status" value="1"/>
</dbReference>
<dbReference type="GO" id="GO:0016853">
    <property type="term" value="F:isomerase activity"/>
    <property type="evidence" value="ECO:0007669"/>
    <property type="project" value="TreeGrafter"/>
</dbReference>